<dbReference type="OrthoDB" id="9808413at2"/>
<dbReference type="PANTHER" id="PTHR36930:SF1">
    <property type="entry name" value="MOSC DOMAIN-CONTAINING PROTEIN"/>
    <property type="match status" value="1"/>
</dbReference>
<dbReference type="KEGG" id="pamo:BAR1_11475"/>
<evidence type="ECO:0000313" key="2">
    <source>
        <dbReference type="EMBL" id="AXX99803.1"/>
    </source>
</evidence>
<dbReference type="GO" id="GO:0030170">
    <property type="term" value="F:pyridoxal phosphate binding"/>
    <property type="evidence" value="ECO:0007669"/>
    <property type="project" value="InterPro"/>
</dbReference>
<dbReference type="Gene3D" id="2.40.33.20">
    <property type="entry name" value="PK beta-barrel domain-like"/>
    <property type="match status" value="1"/>
</dbReference>
<evidence type="ECO:0000259" key="1">
    <source>
        <dbReference type="PROSITE" id="PS51340"/>
    </source>
</evidence>
<dbReference type="InterPro" id="IPR052716">
    <property type="entry name" value="MOSC_domain"/>
</dbReference>
<sequence>MPALKSTNFKGRIVWLGLNANRKDTLRSVPVPVMELTLAGCAGESHAGLTRPSCARVVGQYPRGTEIRNTRQLSIMSAEELARIAAKMGIEAVDPAWLGLSMVVEGIPDFTQIPPSSRLQVGDGATLTVDMENRPCNLPAPVIDAESPGMGRAFKQAAKGLRGVTAWVERAGLLRVGDKIILHIPDQPVWPHLSRARQQ</sequence>
<dbReference type="GO" id="GO:0003824">
    <property type="term" value="F:catalytic activity"/>
    <property type="evidence" value="ECO:0007669"/>
    <property type="project" value="InterPro"/>
</dbReference>
<dbReference type="AlphaFoldDB" id="A0A347ULS5"/>
<gene>
    <name evidence="2" type="ORF">BAR1_11475</name>
</gene>
<dbReference type="SUPFAM" id="SSF50800">
    <property type="entry name" value="PK beta-barrel domain-like"/>
    <property type="match status" value="1"/>
</dbReference>
<dbReference type="InterPro" id="IPR011037">
    <property type="entry name" value="Pyrv_Knase-like_insert_dom_sf"/>
</dbReference>
<accession>A0A347ULS5</accession>
<protein>
    <submittedName>
        <fullName evidence="2">MOSC domain-containing protein</fullName>
    </submittedName>
</protein>
<proteinExistence type="predicted"/>
<dbReference type="GO" id="GO:0030151">
    <property type="term" value="F:molybdenum ion binding"/>
    <property type="evidence" value="ECO:0007669"/>
    <property type="project" value="InterPro"/>
</dbReference>
<evidence type="ECO:0000313" key="3">
    <source>
        <dbReference type="Proteomes" id="UP000261704"/>
    </source>
</evidence>
<dbReference type="Proteomes" id="UP000261704">
    <property type="component" value="Chromosome"/>
</dbReference>
<dbReference type="InterPro" id="IPR005302">
    <property type="entry name" value="MoCF_Sase_C"/>
</dbReference>
<dbReference type="Pfam" id="PF03473">
    <property type="entry name" value="MOSC"/>
    <property type="match status" value="1"/>
</dbReference>
<feature type="domain" description="MOSC" evidence="1">
    <location>
        <begin position="23"/>
        <end position="183"/>
    </location>
</feature>
<dbReference type="RefSeq" id="WP_118944454.1">
    <property type="nucleotide sequence ID" value="NZ_CP032125.1"/>
</dbReference>
<keyword evidence="3" id="KW-1185">Reference proteome</keyword>
<dbReference type="PANTHER" id="PTHR36930">
    <property type="entry name" value="METAL-SULFUR CLUSTER BIOSYNTHESIS PROTEINS YUAD-RELATED"/>
    <property type="match status" value="1"/>
</dbReference>
<name>A0A347ULS5_9RHOB</name>
<dbReference type="EMBL" id="CP032125">
    <property type="protein sequence ID" value="AXX99803.1"/>
    <property type="molecule type" value="Genomic_DNA"/>
</dbReference>
<organism evidence="2 3">
    <name type="scientific">Profundibacter amoris</name>
    <dbReference type="NCBI Taxonomy" id="2171755"/>
    <lineage>
        <taxon>Bacteria</taxon>
        <taxon>Pseudomonadati</taxon>
        <taxon>Pseudomonadota</taxon>
        <taxon>Alphaproteobacteria</taxon>
        <taxon>Rhodobacterales</taxon>
        <taxon>Paracoccaceae</taxon>
        <taxon>Profundibacter</taxon>
    </lineage>
</organism>
<reference evidence="2 3" key="1">
    <citation type="submission" date="2018-09" db="EMBL/GenBank/DDBJ databases">
        <title>Profundibacter amoris BAR1 gen. nov., sp. nov., a new member of the Roseobacter clade isolated at Lokis Castle Vent Field on the Arctic Mid-Oceanic Ridge.</title>
        <authorList>
            <person name="Le Moine Bauer S."/>
            <person name="Sjoeberg A.G."/>
            <person name="L'Haridon S."/>
            <person name="Stokke R."/>
            <person name="Roalkvam I."/>
            <person name="Steen I.H."/>
            <person name="Dahle H."/>
        </authorList>
    </citation>
    <scope>NUCLEOTIDE SEQUENCE [LARGE SCALE GENOMIC DNA]</scope>
    <source>
        <strain evidence="2 3">BAR1</strain>
    </source>
</reference>
<dbReference type="PROSITE" id="PS51340">
    <property type="entry name" value="MOSC"/>
    <property type="match status" value="1"/>
</dbReference>